<gene>
    <name evidence="6" type="ORF">CLV63_108170</name>
</gene>
<keyword evidence="2" id="KW-0805">Transcription regulation</keyword>
<accession>A0A2P8DJQ2</accession>
<organism evidence="6 7">
    <name type="scientific">Murinocardiopsis flavida</name>
    <dbReference type="NCBI Taxonomy" id="645275"/>
    <lineage>
        <taxon>Bacteria</taxon>
        <taxon>Bacillati</taxon>
        <taxon>Actinomycetota</taxon>
        <taxon>Actinomycetes</taxon>
        <taxon>Streptosporangiales</taxon>
        <taxon>Nocardiopsidaceae</taxon>
        <taxon>Murinocardiopsis</taxon>
    </lineage>
</organism>
<evidence type="ECO:0000313" key="6">
    <source>
        <dbReference type="EMBL" id="PSK97450.1"/>
    </source>
</evidence>
<sequence length="163" mass="18853">MLPERMVSRMGGRGSVPCRRFPHEARDRASSMILREVGHGMKEFGELESAIMSALWSARRPLVVREVRELMTYDRDVAYTTVMTVANILYHKGLLRREKAGRAWQYWPHETRDEHTARLMREVLSGSEDPGAALLRFIERFTDEEVGRLGEMLHKVRAQRSVA</sequence>
<dbReference type="Gene3D" id="6.10.140.850">
    <property type="match status" value="1"/>
</dbReference>
<feature type="region of interest" description="Disordered" evidence="5">
    <location>
        <begin position="1"/>
        <end position="20"/>
    </location>
</feature>
<comment type="similarity">
    <text evidence="1">Belongs to the BlaI transcriptional regulatory family.</text>
</comment>
<evidence type="ECO:0000256" key="1">
    <source>
        <dbReference type="ARBA" id="ARBA00011046"/>
    </source>
</evidence>
<evidence type="ECO:0000256" key="5">
    <source>
        <dbReference type="SAM" id="MobiDB-lite"/>
    </source>
</evidence>
<evidence type="ECO:0000313" key="7">
    <source>
        <dbReference type="Proteomes" id="UP000240542"/>
    </source>
</evidence>
<comment type="caution">
    <text evidence="6">The sequence shown here is derived from an EMBL/GenBank/DDBJ whole genome shotgun (WGS) entry which is preliminary data.</text>
</comment>
<dbReference type="EMBL" id="PYGA01000008">
    <property type="protein sequence ID" value="PSK97450.1"/>
    <property type="molecule type" value="Genomic_DNA"/>
</dbReference>
<dbReference type="InterPro" id="IPR036390">
    <property type="entry name" value="WH_DNA-bd_sf"/>
</dbReference>
<name>A0A2P8DJQ2_9ACTN</name>
<protein>
    <submittedName>
        <fullName evidence="6">Putative transcriptional regulator</fullName>
    </submittedName>
</protein>
<dbReference type="SUPFAM" id="SSF46785">
    <property type="entry name" value="Winged helix' DNA-binding domain"/>
    <property type="match status" value="1"/>
</dbReference>
<evidence type="ECO:0000256" key="3">
    <source>
        <dbReference type="ARBA" id="ARBA00023125"/>
    </source>
</evidence>
<evidence type="ECO:0000256" key="2">
    <source>
        <dbReference type="ARBA" id="ARBA00023015"/>
    </source>
</evidence>
<dbReference type="GO" id="GO:0003677">
    <property type="term" value="F:DNA binding"/>
    <property type="evidence" value="ECO:0007669"/>
    <property type="project" value="UniProtKB-KW"/>
</dbReference>
<dbReference type="Proteomes" id="UP000240542">
    <property type="component" value="Unassembled WGS sequence"/>
</dbReference>
<dbReference type="InterPro" id="IPR036388">
    <property type="entry name" value="WH-like_DNA-bd_sf"/>
</dbReference>
<keyword evidence="7" id="KW-1185">Reference proteome</keyword>
<dbReference type="Pfam" id="PF03965">
    <property type="entry name" value="Penicillinase_R"/>
    <property type="match status" value="1"/>
</dbReference>
<dbReference type="AlphaFoldDB" id="A0A2P8DJQ2"/>
<proteinExistence type="inferred from homology"/>
<keyword evidence="3" id="KW-0238">DNA-binding</keyword>
<dbReference type="InterPro" id="IPR005650">
    <property type="entry name" value="BlaI_family"/>
</dbReference>
<reference evidence="6 7" key="1">
    <citation type="submission" date="2018-03" db="EMBL/GenBank/DDBJ databases">
        <title>Genomic Encyclopedia of Archaeal and Bacterial Type Strains, Phase II (KMG-II): from individual species to whole genera.</title>
        <authorList>
            <person name="Goeker M."/>
        </authorList>
    </citation>
    <scope>NUCLEOTIDE SEQUENCE [LARGE SCALE GENOMIC DNA]</scope>
    <source>
        <strain evidence="6 7">DSM 45312</strain>
    </source>
</reference>
<dbReference type="GO" id="GO:0045892">
    <property type="term" value="P:negative regulation of DNA-templated transcription"/>
    <property type="evidence" value="ECO:0007669"/>
    <property type="project" value="InterPro"/>
</dbReference>
<evidence type="ECO:0000256" key="4">
    <source>
        <dbReference type="ARBA" id="ARBA00023163"/>
    </source>
</evidence>
<dbReference type="Gene3D" id="1.10.10.10">
    <property type="entry name" value="Winged helix-like DNA-binding domain superfamily/Winged helix DNA-binding domain"/>
    <property type="match status" value="1"/>
</dbReference>
<keyword evidence="4" id="KW-0804">Transcription</keyword>